<gene>
    <name evidence="2" type="ORF">FEM33_24830</name>
</gene>
<organism evidence="2 3">
    <name type="scientific">Dyadobacter flavalbus</name>
    <dbReference type="NCBI Taxonomy" id="2579942"/>
    <lineage>
        <taxon>Bacteria</taxon>
        <taxon>Pseudomonadati</taxon>
        <taxon>Bacteroidota</taxon>
        <taxon>Cytophagia</taxon>
        <taxon>Cytophagales</taxon>
        <taxon>Spirosomataceae</taxon>
        <taxon>Dyadobacter</taxon>
    </lineage>
</organism>
<dbReference type="Gene3D" id="1.20.1600.10">
    <property type="entry name" value="Outer membrane efflux proteins (OEP)"/>
    <property type="match status" value="1"/>
</dbReference>
<evidence type="ECO:0000313" key="2">
    <source>
        <dbReference type="EMBL" id="KAA6431537.1"/>
    </source>
</evidence>
<dbReference type="OrthoDB" id="793488at2"/>
<dbReference type="Proteomes" id="UP000323994">
    <property type="component" value="Unassembled WGS sequence"/>
</dbReference>
<dbReference type="InterPro" id="IPR003423">
    <property type="entry name" value="OMP_efflux"/>
</dbReference>
<comment type="similarity">
    <text evidence="1">Belongs to the outer membrane factor (OMF) (TC 1.B.17) family.</text>
</comment>
<dbReference type="EMBL" id="VBSN01000073">
    <property type="protein sequence ID" value="KAA6431537.1"/>
    <property type="molecule type" value="Genomic_DNA"/>
</dbReference>
<dbReference type="SUPFAM" id="SSF56954">
    <property type="entry name" value="Outer membrane efflux proteins (OEP)"/>
    <property type="match status" value="1"/>
</dbReference>
<reference evidence="2 3" key="1">
    <citation type="submission" date="2019-05" db="EMBL/GenBank/DDBJ databases">
        <authorList>
            <person name="Qu J.-H."/>
        </authorList>
    </citation>
    <scope>NUCLEOTIDE SEQUENCE [LARGE SCALE GENOMIC DNA]</scope>
    <source>
        <strain evidence="2 3">NS28</strain>
    </source>
</reference>
<dbReference type="Pfam" id="PF02321">
    <property type="entry name" value="OEP"/>
    <property type="match status" value="1"/>
</dbReference>
<sequence length="224" mass="25567">MQMKHFVFSAFFILTIHTGKAQESLSKDVSYAYLEKLIAVSKANYPKIKMYEARVNTAEYGIRRAKLSYFDIFSFSYLYSPNNNTATISPNFLGGYQFGFFANIGSILQKPSLIKQAKGELAAAQYDKESFDLNMEAEVKKRYFTYVQKVAVLRVRSGAMLDVESMAATIRHRFERGEETLENYNKVLIMIADHTQNILNAESDVLMAKSNLEELLGQKLEDIK</sequence>
<comment type="caution">
    <text evidence="2">The sequence shown here is derived from an EMBL/GenBank/DDBJ whole genome shotgun (WGS) entry which is preliminary data.</text>
</comment>
<proteinExistence type="inferred from homology"/>
<accession>A0A5M8Q6L5</accession>
<keyword evidence="3" id="KW-1185">Reference proteome</keyword>
<dbReference type="GO" id="GO:0015562">
    <property type="term" value="F:efflux transmembrane transporter activity"/>
    <property type="evidence" value="ECO:0007669"/>
    <property type="project" value="InterPro"/>
</dbReference>
<protein>
    <submittedName>
        <fullName evidence="2">TolC family protein</fullName>
    </submittedName>
</protein>
<dbReference type="AlphaFoldDB" id="A0A5M8Q6L5"/>
<name>A0A5M8Q6L5_9BACT</name>
<evidence type="ECO:0000313" key="3">
    <source>
        <dbReference type="Proteomes" id="UP000323994"/>
    </source>
</evidence>
<evidence type="ECO:0000256" key="1">
    <source>
        <dbReference type="ARBA" id="ARBA00007613"/>
    </source>
</evidence>